<dbReference type="Proteomes" id="UP000292702">
    <property type="component" value="Unassembled WGS sequence"/>
</dbReference>
<evidence type="ECO:0000313" key="2">
    <source>
        <dbReference type="EMBL" id="TCD59859.1"/>
    </source>
</evidence>
<sequence>MNYYFTQTVFSLTDADQDFLAALRAIGPQITELQCEDHSHMRLPDNTSVMFPPRFLSTFSNVMILSLAVSDEVPARGRSLRFAQLEELKIRLDTSHKVDAQLADISSWIIPRLVRVGIRYTFVPKGVLSSSSCLTTFLELHGKNIQELAIQSPTIWSRVGGSIDEDDVYKHIAYTTENFVTCCPSLQYLCCLSWCKQSLFETLLARQPPVLLDMWGTSYEIPVRPISGTFYPNVRVIDEALSHLPNLPRCLLHPRLSEVSQVPVIHHVYRMHIVETTWALFTLGAPEWSEERLKQDLGEDIFKHIKIERWISGLPEFDFDERMNYAYLAIGDTDSDSEDSDFVPSEMEDTRSNDSESDADQEDRLFENAFELDDYDYVESQDGEFSEGTDEEDWSSSEDSLVEEEVLSMFLDHVNSDIGCIAYI</sequence>
<keyword evidence="3" id="KW-1185">Reference proteome</keyword>
<protein>
    <submittedName>
        <fullName evidence="2">Uncharacterized protein</fullName>
    </submittedName>
</protein>
<gene>
    <name evidence="2" type="ORF">EIP91_011288</name>
</gene>
<feature type="compositionally biased region" description="Acidic residues" evidence="1">
    <location>
        <begin position="370"/>
        <end position="399"/>
    </location>
</feature>
<evidence type="ECO:0000256" key="1">
    <source>
        <dbReference type="SAM" id="MobiDB-lite"/>
    </source>
</evidence>
<dbReference type="EMBL" id="RWJN01000718">
    <property type="protein sequence ID" value="TCD59859.1"/>
    <property type="molecule type" value="Genomic_DNA"/>
</dbReference>
<evidence type="ECO:0000313" key="3">
    <source>
        <dbReference type="Proteomes" id="UP000292702"/>
    </source>
</evidence>
<organism evidence="2 3">
    <name type="scientific">Steccherinum ochraceum</name>
    <dbReference type="NCBI Taxonomy" id="92696"/>
    <lineage>
        <taxon>Eukaryota</taxon>
        <taxon>Fungi</taxon>
        <taxon>Dikarya</taxon>
        <taxon>Basidiomycota</taxon>
        <taxon>Agaricomycotina</taxon>
        <taxon>Agaricomycetes</taxon>
        <taxon>Polyporales</taxon>
        <taxon>Steccherinaceae</taxon>
        <taxon>Steccherinum</taxon>
    </lineage>
</organism>
<comment type="caution">
    <text evidence="2">The sequence shown here is derived from an EMBL/GenBank/DDBJ whole genome shotgun (WGS) entry which is preliminary data.</text>
</comment>
<proteinExistence type="predicted"/>
<feature type="region of interest" description="Disordered" evidence="1">
    <location>
        <begin position="334"/>
        <end position="399"/>
    </location>
</feature>
<reference evidence="2 3" key="1">
    <citation type="submission" date="2018-11" db="EMBL/GenBank/DDBJ databases">
        <title>Genome assembly of Steccherinum ochraceum LE-BIN_3174, the white-rot fungus of the Steccherinaceae family (The Residual Polyporoid clade, Polyporales, Basidiomycota).</title>
        <authorList>
            <person name="Fedorova T.V."/>
            <person name="Glazunova O.A."/>
            <person name="Landesman E.O."/>
            <person name="Moiseenko K.V."/>
            <person name="Psurtseva N.V."/>
            <person name="Savinova O.S."/>
            <person name="Shakhova N.V."/>
            <person name="Tyazhelova T.V."/>
            <person name="Vasina D.V."/>
        </authorList>
    </citation>
    <scope>NUCLEOTIDE SEQUENCE [LARGE SCALE GENOMIC DNA]</scope>
    <source>
        <strain evidence="2 3">LE-BIN_3174</strain>
    </source>
</reference>
<name>A0A4R0R7M0_9APHY</name>
<dbReference type="AlphaFoldDB" id="A0A4R0R7M0"/>
<accession>A0A4R0R7M0</accession>